<keyword evidence="2" id="KW-1185">Reference proteome</keyword>
<dbReference type="eggNOG" id="COG0457">
    <property type="taxonomic scope" value="Bacteria"/>
</dbReference>
<sequence length="145" mass="17014">MTSSVVHAVKNRIHYINDQEAAKTFGTIIESDIAVTHAPIHRDSCRNLRIYEKRMAAGEQFTPRGLFYYANELKDHRIFDRAIHYYETFLQTKQGWIEDNIAACEKPAPHFRFEEGDILQMGEEVQFDIVYTSNILRIFRARCRS</sequence>
<reference evidence="1 2" key="1">
    <citation type="journal article" date="2014" name="Genome Announc.">
        <title>Draft Genome Sequence of Brevibacillus panacihumi Strain W25, a Halotolerant Hydrocarbon-Degrading Bacterium.</title>
        <authorList>
            <person name="Wang X."/>
            <person name="Jin D."/>
            <person name="Zhou L."/>
            <person name="Wu L."/>
            <person name="An W."/>
            <person name="Chen Y."/>
            <person name="Zhao L."/>
        </authorList>
    </citation>
    <scope>NUCLEOTIDE SEQUENCE [LARGE SCALE GENOMIC DNA]</scope>
    <source>
        <strain evidence="1 2">W25</strain>
    </source>
</reference>
<evidence type="ECO:0000313" key="2">
    <source>
        <dbReference type="Proteomes" id="UP000017973"/>
    </source>
</evidence>
<dbReference type="PATRIC" id="fig|1408254.3.peg.53"/>
<dbReference type="RefSeq" id="WP_023554149.1">
    <property type="nucleotide sequence ID" value="NZ_KI629782.1"/>
</dbReference>
<dbReference type="AlphaFoldDB" id="V6MFM9"/>
<dbReference type="STRING" id="1408254.T458_00255"/>
<proteinExistence type="predicted"/>
<protein>
    <submittedName>
        <fullName evidence="1">Uncharacterized protein</fullName>
    </submittedName>
</protein>
<dbReference type="Proteomes" id="UP000017973">
    <property type="component" value="Unassembled WGS sequence"/>
</dbReference>
<accession>V6MFM9</accession>
<gene>
    <name evidence="1" type="ORF">T458_00255</name>
</gene>
<name>V6MFM9_9BACL</name>
<organism evidence="1 2">
    <name type="scientific">Brevibacillus panacihumi W25</name>
    <dbReference type="NCBI Taxonomy" id="1408254"/>
    <lineage>
        <taxon>Bacteria</taxon>
        <taxon>Bacillati</taxon>
        <taxon>Bacillota</taxon>
        <taxon>Bacilli</taxon>
        <taxon>Bacillales</taxon>
        <taxon>Paenibacillaceae</taxon>
        <taxon>Brevibacillus</taxon>
    </lineage>
</organism>
<comment type="caution">
    <text evidence="1">The sequence shown here is derived from an EMBL/GenBank/DDBJ whole genome shotgun (WGS) entry which is preliminary data.</text>
</comment>
<dbReference type="EMBL" id="AYJU01000001">
    <property type="protein sequence ID" value="EST56720.1"/>
    <property type="molecule type" value="Genomic_DNA"/>
</dbReference>
<dbReference type="HOGENOM" id="CLU_1783199_0_0_9"/>
<dbReference type="OrthoDB" id="9815923at2"/>
<evidence type="ECO:0000313" key="1">
    <source>
        <dbReference type="EMBL" id="EST56720.1"/>
    </source>
</evidence>